<comment type="caution">
    <text evidence="2">The sequence shown here is derived from an EMBL/GenBank/DDBJ whole genome shotgun (WGS) entry which is preliminary data.</text>
</comment>
<evidence type="ECO:0000313" key="3">
    <source>
        <dbReference type="Proteomes" id="UP001354971"/>
    </source>
</evidence>
<evidence type="ECO:0000256" key="1">
    <source>
        <dbReference type="SAM" id="Phobius"/>
    </source>
</evidence>
<reference evidence="2 3" key="1">
    <citation type="submission" date="2024-01" db="EMBL/GenBank/DDBJ databases">
        <title>Hyphobacterium bacterium isolated from marine sediment.</title>
        <authorList>
            <person name="Zhao S."/>
        </authorList>
    </citation>
    <scope>NUCLEOTIDE SEQUENCE [LARGE SCALE GENOMIC DNA]</scope>
    <source>
        <strain evidence="3">HN65</strain>
    </source>
</reference>
<keyword evidence="1" id="KW-0472">Membrane</keyword>
<accession>A0ABU7LRY1</accession>
<organism evidence="2 3">
    <name type="scientific">Hyphobacterium lacteum</name>
    <dbReference type="NCBI Taxonomy" id="3116575"/>
    <lineage>
        <taxon>Bacteria</taxon>
        <taxon>Pseudomonadati</taxon>
        <taxon>Pseudomonadota</taxon>
        <taxon>Alphaproteobacteria</taxon>
        <taxon>Maricaulales</taxon>
        <taxon>Maricaulaceae</taxon>
        <taxon>Hyphobacterium</taxon>
    </lineage>
</organism>
<gene>
    <name evidence="2" type="ORF">V0U79_09905</name>
</gene>
<name>A0ABU7LRY1_9PROT</name>
<sequence>MTQVTYTDRRNAASPEQLIALEDTRISVSENGTLKRAIAFTDIVEVRMGVEMAGRDSQIVCRITGKDGTRVIFGSRAWTSIGVWKNQADRFLAFNACVHRTLAPFGETIRFVEGQPLWFGFVMSGLGLLIALMGGGFAIYLALEESPLFAGGIPGIIIGVYLAWMFKPRAPKPYDPDIYAGKA</sequence>
<keyword evidence="1" id="KW-1133">Transmembrane helix</keyword>
<keyword evidence="3" id="KW-1185">Reference proteome</keyword>
<dbReference type="Proteomes" id="UP001354971">
    <property type="component" value="Unassembled WGS sequence"/>
</dbReference>
<protein>
    <submittedName>
        <fullName evidence="2">Uncharacterized protein</fullName>
    </submittedName>
</protein>
<keyword evidence="1" id="KW-0812">Transmembrane</keyword>
<dbReference type="EMBL" id="JAZDRP010000005">
    <property type="protein sequence ID" value="MEE2526682.1"/>
    <property type="molecule type" value="Genomic_DNA"/>
</dbReference>
<dbReference type="RefSeq" id="WP_330199344.1">
    <property type="nucleotide sequence ID" value="NZ_JAZDRP010000005.1"/>
</dbReference>
<proteinExistence type="predicted"/>
<feature type="transmembrane region" description="Helical" evidence="1">
    <location>
        <begin position="148"/>
        <end position="166"/>
    </location>
</feature>
<feature type="transmembrane region" description="Helical" evidence="1">
    <location>
        <begin position="117"/>
        <end position="142"/>
    </location>
</feature>
<evidence type="ECO:0000313" key="2">
    <source>
        <dbReference type="EMBL" id="MEE2526682.1"/>
    </source>
</evidence>